<comment type="function">
    <text evidence="1">Catalyzes the dephosphorylation of 2-6 carbon acid sugars in vitro.</text>
</comment>
<feature type="binding site" evidence="4">
    <location>
        <position position="15"/>
    </location>
    <ligand>
        <name>Mg(2+)</name>
        <dbReference type="ChEBI" id="CHEBI:18420"/>
    </ligand>
</feature>
<dbReference type="InterPro" id="IPR006357">
    <property type="entry name" value="HAD-SF_hydro_IIA"/>
</dbReference>
<organism evidence="5 6">
    <name type="scientific">Anaerotignum lactatifermentans DSM 14214</name>
    <dbReference type="NCBI Taxonomy" id="1121323"/>
    <lineage>
        <taxon>Bacteria</taxon>
        <taxon>Bacillati</taxon>
        <taxon>Bacillota</taxon>
        <taxon>Clostridia</taxon>
        <taxon>Lachnospirales</taxon>
        <taxon>Anaerotignaceae</taxon>
        <taxon>Anaerotignum</taxon>
    </lineage>
</organism>
<feature type="active site" description="Proton donor" evidence="2">
    <location>
        <position position="15"/>
    </location>
</feature>
<keyword evidence="1 4" id="KW-0479">Metal-binding</keyword>
<dbReference type="GO" id="GO:0005737">
    <property type="term" value="C:cytoplasm"/>
    <property type="evidence" value="ECO:0007669"/>
    <property type="project" value="TreeGrafter"/>
</dbReference>
<dbReference type="Pfam" id="PF13242">
    <property type="entry name" value="Hydrolase_like"/>
    <property type="match status" value="1"/>
</dbReference>
<evidence type="ECO:0000256" key="3">
    <source>
        <dbReference type="PIRSR" id="PIRSR000915-2"/>
    </source>
</evidence>
<accession>A0A1M6X7R7</accession>
<evidence type="ECO:0000256" key="1">
    <source>
        <dbReference type="PIRNR" id="PIRNR000915"/>
    </source>
</evidence>
<dbReference type="NCBIfam" id="TIGR01460">
    <property type="entry name" value="HAD-SF-IIA"/>
    <property type="match status" value="1"/>
</dbReference>
<reference evidence="5 6" key="1">
    <citation type="submission" date="2016-11" db="EMBL/GenBank/DDBJ databases">
        <authorList>
            <person name="Jaros S."/>
            <person name="Januszkiewicz K."/>
            <person name="Wedrychowicz H."/>
        </authorList>
    </citation>
    <scope>NUCLEOTIDE SEQUENCE [LARGE SCALE GENOMIC DNA]</scope>
    <source>
        <strain evidence="5 6">DSM 14214</strain>
    </source>
</reference>
<dbReference type="PIRSF" id="PIRSF000915">
    <property type="entry name" value="PGP-type_phosphatase"/>
    <property type="match status" value="1"/>
</dbReference>
<dbReference type="SFLD" id="SFLDS00003">
    <property type="entry name" value="Haloacid_Dehalogenase"/>
    <property type="match status" value="1"/>
</dbReference>
<evidence type="ECO:0000313" key="6">
    <source>
        <dbReference type="Proteomes" id="UP000183975"/>
    </source>
</evidence>
<dbReference type="InterPro" id="IPR023214">
    <property type="entry name" value="HAD_sf"/>
</dbReference>
<dbReference type="PANTHER" id="PTHR19288:SF46">
    <property type="entry name" value="HALOACID DEHALOGENASE-LIKE HYDROLASE DOMAIN-CONTAINING PROTEIN 2"/>
    <property type="match status" value="1"/>
</dbReference>
<evidence type="ECO:0000256" key="4">
    <source>
        <dbReference type="PIRSR" id="PIRSR000915-3"/>
    </source>
</evidence>
<dbReference type="Gene3D" id="3.40.50.1000">
    <property type="entry name" value="HAD superfamily/HAD-like"/>
    <property type="match status" value="2"/>
</dbReference>
<gene>
    <name evidence="5" type="ORF">SAMN02745138_02736</name>
</gene>
<protein>
    <recommendedName>
        <fullName evidence="1">Acid sugar phosphatase</fullName>
        <ecNumber evidence="1">3.1.3.-</ecNumber>
    </recommendedName>
</protein>
<evidence type="ECO:0000313" key="5">
    <source>
        <dbReference type="EMBL" id="SHL01899.1"/>
    </source>
</evidence>
<dbReference type="CDD" id="cd07530">
    <property type="entry name" value="HAD_Pase_UmpH-like"/>
    <property type="match status" value="1"/>
</dbReference>
<dbReference type="AlphaFoldDB" id="A0A1M6X7R7"/>
<name>A0A1M6X7R7_9FIRM</name>
<comment type="cofactor">
    <cofactor evidence="4">
        <name>Mg(2+)</name>
        <dbReference type="ChEBI" id="CHEBI:18420"/>
    </cofactor>
    <text evidence="4">Divalent metal ions. Mg(2+) is the most effective.</text>
</comment>
<feature type="binding site" evidence="4">
    <location>
        <position position="209"/>
    </location>
    <ligand>
        <name>Mg(2+)</name>
        <dbReference type="ChEBI" id="CHEBI:18420"/>
    </ligand>
</feature>
<dbReference type="EC" id="3.1.3.-" evidence="1"/>
<dbReference type="Proteomes" id="UP000183975">
    <property type="component" value="Unassembled WGS sequence"/>
</dbReference>
<dbReference type="SFLD" id="SFLDG01139">
    <property type="entry name" value="C2.A:_Pyridoxal_Phosphate_Phos"/>
    <property type="match status" value="1"/>
</dbReference>
<feature type="active site" description="Nucleophile" evidence="2">
    <location>
        <position position="13"/>
    </location>
</feature>
<dbReference type="InterPro" id="IPR036412">
    <property type="entry name" value="HAD-like_sf"/>
</dbReference>
<keyword evidence="6" id="KW-1185">Reference proteome</keyword>
<dbReference type="EMBL" id="FRAH01000060">
    <property type="protein sequence ID" value="SHL01899.1"/>
    <property type="molecule type" value="Genomic_DNA"/>
</dbReference>
<proteinExistence type="inferred from homology"/>
<feature type="binding site" evidence="4">
    <location>
        <position position="13"/>
    </location>
    <ligand>
        <name>Mg(2+)</name>
        <dbReference type="ChEBI" id="CHEBI:18420"/>
    </ligand>
</feature>
<dbReference type="GO" id="GO:0046872">
    <property type="term" value="F:metal ion binding"/>
    <property type="evidence" value="ECO:0007669"/>
    <property type="project" value="UniProtKB-KW"/>
</dbReference>
<dbReference type="Pfam" id="PF13344">
    <property type="entry name" value="Hydrolase_6"/>
    <property type="match status" value="1"/>
</dbReference>
<feature type="binding site" evidence="3">
    <location>
        <position position="184"/>
    </location>
    <ligand>
        <name>substrate</name>
    </ligand>
</feature>
<dbReference type="GO" id="GO:0016791">
    <property type="term" value="F:phosphatase activity"/>
    <property type="evidence" value="ECO:0007669"/>
    <property type="project" value="TreeGrafter"/>
</dbReference>
<sequence>MDQLRNKKGFICDMDGVIYHGNQILPGVKEFIDWLYREDKKFLFLTNNSGKTPQELQEKLSRMGLHVDSSHFYTSALATANFIATQTPNAKVFVIGEPGLYNALYEKGIILDDTSPDYVVIGESYSYNYENICRAVRHIQNGARLIGTNSDLTGPTEQGIIPACRAFVKPIEMVTGKEAYYIGKPNPLMMRTGLNMLGVHSKEAAIIGDRMDTDIVSGIESGLDTVLVLSGVSTMETVKTFPYRPRLILKGVGEIPTLAAKEEKAEKTK</sequence>
<keyword evidence="1 4" id="KW-0460">Magnesium</keyword>
<comment type="similarity">
    <text evidence="1">Belongs to the HAD-like hydrolase superfamily. NagD family.</text>
</comment>
<evidence type="ECO:0000256" key="2">
    <source>
        <dbReference type="PIRSR" id="PIRSR000915-1"/>
    </source>
</evidence>
<dbReference type="SUPFAM" id="SSF56784">
    <property type="entry name" value="HAD-like"/>
    <property type="match status" value="1"/>
</dbReference>
<dbReference type="PANTHER" id="PTHR19288">
    <property type="entry name" value="4-NITROPHENYLPHOSPHATASE-RELATED"/>
    <property type="match status" value="1"/>
</dbReference>